<protein>
    <submittedName>
        <fullName evidence="3">Endothelial differentiation-related factor 1</fullName>
    </submittedName>
</protein>
<organism evidence="3 4">
    <name type="scientific">Anaeramoeba flamelloides</name>
    <dbReference type="NCBI Taxonomy" id="1746091"/>
    <lineage>
        <taxon>Eukaryota</taxon>
        <taxon>Metamonada</taxon>
        <taxon>Anaeramoebidae</taxon>
        <taxon>Anaeramoeba</taxon>
    </lineage>
</organism>
<dbReference type="CDD" id="cd00093">
    <property type="entry name" value="HTH_XRE"/>
    <property type="match status" value="1"/>
</dbReference>
<feature type="region of interest" description="Disordered" evidence="1">
    <location>
        <begin position="1"/>
        <end position="56"/>
    </location>
</feature>
<evidence type="ECO:0000256" key="1">
    <source>
        <dbReference type="SAM" id="MobiDB-lite"/>
    </source>
</evidence>
<dbReference type="SUPFAM" id="SSF47413">
    <property type="entry name" value="lambda repressor-like DNA-binding domains"/>
    <property type="match status" value="1"/>
</dbReference>
<sequence>MNQYEEEDYYEDENYEEEEYYEDYNYDEEEEEEEEDYYEEYNNEEEKENGEEETTNYVETTNNYQIKEITTGRISDSRYKWGKGERKNKFEVSEKRKGVGQNKTDYSNHYKQIDQQTQTQKIQKLGKKNGNLILKARNKLRFSQLKVSILAGIKLNLFKEYEKGSVIPDQRILSKILNVLKIKIVI</sequence>
<proteinExistence type="predicted"/>
<dbReference type="EMBL" id="JAOAOG010000290">
    <property type="protein sequence ID" value="KAJ6232647.1"/>
    <property type="molecule type" value="Genomic_DNA"/>
</dbReference>
<accession>A0ABQ8XJ24</accession>
<dbReference type="PROSITE" id="PS50943">
    <property type="entry name" value="HTH_CROC1"/>
    <property type="match status" value="1"/>
</dbReference>
<comment type="caution">
    <text evidence="3">The sequence shown here is derived from an EMBL/GenBank/DDBJ whole genome shotgun (WGS) entry which is preliminary data.</text>
</comment>
<dbReference type="InterPro" id="IPR010982">
    <property type="entry name" value="Lambda_DNA-bd_dom_sf"/>
</dbReference>
<dbReference type="Gene3D" id="1.10.260.40">
    <property type="entry name" value="lambda repressor-like DNA-binding domains"/>
    <property type="match status" value="1"/>
</dbReference>
<keyword evidence="4" id="KW-1185">Reference proteome</keyword>
<reference evidence="3" key="1">
    <citation type="submission" date="2022-08" db="EMBL/GenBank/DDBJ databases">
        <title>Novel sulfate-reducing endosymbionts in the free-living metamonad Anaeramoeba.</title>
        <authorList>
            <person name="Jerlstrom-Hultqvist J."/>
            <person name="Cepicka I."/>
            <person name="Gallot-Lavallee L."/>
            <person name="Salas-Leiva D."/>
            <person name="Curtis B.A."/>
            <person name="Zahonova K."/>
            <person name="Pipaliya S."/>
            <person name="Dacks J."/>
            <person name="Roger A.J."/>
        </authorList>
    </citation>
    <scope>NUCLEOTIDE SEQUENCE</scope>
    <source>
        <strain evidence="3">Schooner1</strain>
    </source>
</reference>
<evidence type="ECO:0000313" key="4">
    <source>
        <dbReference type="Proteomes" id="UP001150062"/>
    </source>
</evidence>
<feature type="domain" description="HTH cro/C1-type" evidence="2">
    <location>
        <begin position="133"/>
        <end position="186"/>
    </location>
</feature>
<name>A0ABQ8XJ24_9EUKA</name>
<gene>
    <name evidence="3" type="ORF">M0813_04688</name>
</gene>
<dbReference type="InterPro" id="IPR001387">
    <property type="entry name" value="Cro/C1-type_HTH"/>
</dbReference>
<dbReference type="Proteomes" id="UP001150062">
    <property type="component" value="Unassembled WGS sequence"/>
</dbReference>
<evidence type="ECO:0000259" key="2">
    <source>
        <dbReference type="PROSITE" id="PS50943"/>
    </source>
</evidence>
<feature type="compositionally biased region" description="Acidic residues" evidence="1">
    <location>
        <begin position="1"/>
        <end position="54"/>
    </location>
</feature>
<evidence type="ECO:0000313" key="3">
    <source>
        <dbReference type="EMBL" id="KAJ6232647.1"/>
    </source>
</evidence>